<dbReference type="InterPro" id="IPR025333">
    <property type="entry name" value="DUF4239"/>
</dbReference>
<proteinExistence type="predicted"/>
<protein>
    <recommendedName>
        <fullName evidence="4">DUF4239 domain-containing protein</fullName>
    </recommendedName>
</protein>
<evidence type="ECO:0008006" key="4">
    <source>
        <dbReference type="Google" id="ProtNLM"/>
    </source>
</evidence>
<sequence length="262" mass="29764">MNALRENLFQVNAMLLAFIFFIQIFAFNWLGYWVKKRVAKRQPDKEISLGTAEGALMGLMALLLAFTFGMVSTKYESRRQTIIDEANLLNTGLLRCSLFPDSIKKTLIPDYKNYLESRIAYYDAGDNPEKINTALENTRKYFNGIWNENALLIKDQYNRPLAEQLVPALINLRNMVISREAGRIATVPSLILVVLLILIFVASFLTGYGLKPGGRNPVFSMAFAIMLSVALYLIMELGRPRQGYINLENAEKEIVNLRKNLP</sequence>
<organism evidence="2 3">
    <name type="scientific">Niastella soli</name>
    <dbReference type="NCBI Taxonomy" id="2821487"/>
    <lineage>
        <taxon>Bacteria</taxon>
        <taxon>Pseudomonadati</taxon>
        <taxon>Bacteroidota</taxon>
        <taxon>Chitinophagia</taxon>
        <taxon>Chitinophagales</taxon>
        <taxon>Chitinophagaceae</taxon>
        <taxon>Niastella</taxon>
    </lineage>
</organism>
<comment type="caution">
    <text evidence="2">The sequence shown here is derived from an EMBL/GenBank/DDBJ whole genome shotgun (WGS) entry which is preliminary data.</text>
</comment>
<feature type="transmembrane region" description="Helical" evidence="1">
    <location>
        <begin position="54"/>
        <end position="71"/>
    </location>
</feature>
<name>A0ABS3YVU6_9BACT</name>
<accession>A0ABS3YVU6</accession>
<keyword evidence="1" id="KW-1133">Transmembrane helix</keyword>
<dbReference type="Pfam" id="PF14023">
    <property type="entry name" value="Bestrophin-like"/>
    <property type="match status" value="1"/>
</dbReference>
<keyword evidence="1" id="KW-0472">Membrane</keyword>
<dbReference type="Proteomes" id="UP000677244">
    <property type="component" value="Unassembled WGS sequence"/>
</dbReference>
<feature type="transmembrane region" description="Helical" evidence="1">
    <location>
        <begin position="12"/>
        <end position="34"/>
    </location>
</feature>
<feature type="transmembrane region" description="Helical" evidence="1">
    <location>
        <begin position="184"/>
        <end position="205"/>
    </location>
</feature>
<keyword evidence="1" id="KW-0812">Transmembrane</keyword>
<evidence type="ECO:0000256" key="1">
    <source>
        <dbReference type="SAM" id="Phobius"/>
    </source>
</evidence>
<keyword evidence="3" id="KW-1185">Reference proteome</keyword>
<gene>
    <name evidence="2" type="ORF">J7I42_16410</name>
</gene>
<feature type="transmembrane region" description="Helical" evidence="1">
    <location>
        <begin position="217"/>
        <end position="235"/>
    </location>
</feature>
<dbReference type="EMBL" id="JAGHKO010000004">
    <property type="protein sequence ID" value="MBO9201868.1"/>
    <property type="molecule type" value="Genomic_DNA"/>
</dbReference>
<evidence type="ECO:0000313" key="2">
    <source>
        <dbReference type="EMBL" id="MBO9201868.1"/>
    </source>
</evidence>
<reference evidence="2 3" key="1">
    <citation type="submission" date="2021-03" db="EMBL/GenBank/DDBJ databases">
        <title>Assistant Professor.</title>
        <authorList>
            <person name="Huq M.A."/>
        </authorList>
    </citation>
    <scope>NUCLEOTIDE SEQUENCE [LARGE SCALE GENOMIC DNA]</scope>
    <source>
        <strain evidence="2 3">MAH-29</strain>
    </source>
</reference>
<evidence type="ECO:0000313" key="3">
    <source>
        <dbReference type="Proteomes" id="UP000677244"/>
    </source>
</evidence>
<dbReference type="RefSeq" id="WP_209139925.1">
    <property type="nucleotide sequence ID" value="NZ_JAGHKO010000004.1"/>
</dbReference>